<accession>A0A562V3X5</accession>
<reference evidence="2 3" key="1">
    <citation type="journal article" date="2013" name="Stand. Genomic Sci.">
        <title>Genomic Encyclopedia of Type Strains, Phase I: The one thousand microbial genomes (KMG-I) project.</title>
        <authorList>
            <person name="Kyrpides N.C."/>
            <person name="Woyke T."/>
            <person name="Eisen J.A."/>
            <person name="Garrity G."/>
            <person name="Lilburn T.G."/>
            <person name="Beck B.J."/>
            <person name="Whitman W.B."/>
            <person name="Hugenholtz P."/>
            <person name="Klenk H.P."/>
        </authorList>
    </citation>
    <scope>NUCLEOTIDE SEQUENCE [LARGE SCALE GENOMIC DNA]</scope>
    <source>
        <strain evidence="2 3">DSM 45044</strain>
    </source>
</reference>
<sequence length="373" mass="38338">MPSFGLSFGQLSAYFHGINPGPSATSAQSNWLAGAAEAQQLADELMKNVQILQQLWSGPAATQYYKAMNAIAEFAYNLANDMTNMANGLSSMSTQASSIKPQAIALINAARSNPYSRAAAIAPLTAMLNQLGGSYLQNRSTYWKEPSQAPAQLPKAGNETESQPQDVGDPGFIRPAEWLERLQDLREVVEMGEFIYDAFNPDDFPSGVTGELPPPHGVPGGPGGGVPGWDGTGPLPSPDHPDYQPLPVPDADLTDPDTEPETSLASAAPTVPGASPALSLATGGGPGMGGGMGAVPMAGMGVGMGAAGASARSAPAARPGTTPAGGMFAPGMMGAGMRRGEEEEDSGHRTWLTEDDMAWDGEPAPSGVVGGSR</sequence>
<comment type="caution">
    <text evidence="2">The sequence shown here is derived from an EMBL/GenBank/DDBJ whole genome shotgun (WGS) entry which is preliminary data.</text>
</comment>
<feature type="region of interest" description="Disordered" evidence="1">
    <location>
        <begin position="144"/>
        <end position="172"/>
    </location>
</feature>
<feature type="region of interest" description="Disordered" evidence="1">
    <location>
        <begin position="334"/>
        <end position="373"/>
    </location>
</feature>
<dbReference type="RefSeq" id="WP_147139713.1">
    <property type="nucleotide sequence ID" value="NZ_BAABIJ010000002.1"/>
</dbReference>
<evidence type="ECO:0000256" key="1">
    <source>
        <dbReference type="SAM" id="MobiDB-lite"/>
    </source>
</evidence>
<keyword evidence="3" id="KW-1185">Reference proteome</keyword>
<feature type="compositionally biased region" description="Gly residues" evidence="1">
    <location>
        <begin position="218"/>
        <end position="231"/>
    </location>
</feature>
<name>A0A562V3X5_9ACTN</name>
<organism evidence="2 3">
    <name type="scientific">Stackebrandtia albiflava</name>
    <dbReference type="NCBI Taxonomy" id="406432"/>
    <lineage>
        <taxon>Bacteria</taxon>
        <taxon>Bacillati</taxon>
        <taxon>Actinomycetota</taxon>
        <taxon>Actinomycetes</taxon>
        <taxon>Glycomycetales</taxon>
        <taxon>Glycomycetaceae</taxon>
        <taxon>Stackebrandtia</taxon>
    </lineage>
</organism>
<feature type="region of interest" description="Disordered" evidence="1">
    <location>
        <begin position="205"/>
        <end position="282"/>
    </location>
</feature>
<dbReference type="Proteomes" id="UP000321617">
    <property type="component" value="Unassembled WGS sequence"/>
</dbReference>
<dbReference type="OrthoDB" id="5185161at2"/>
<proteinExistence type="predicted"/>
<evidence type="ECO:0008006" key="4">
    <source>
        <dbReference type="Google" id="ProtNLM"/>
    </source>
</evidence>
<protein>
    <recommendedName>
        <fullName evidence="4">PPE family protein</fullName>
    </recommendedName>
</protein>
<feature type="compositionally biased region" description="Basic and acidic residues" evidence="1">
    <location>
        <begin position="338"/>
        <end position="352"/>
    </location>
</feature>
<dbReference type="AlphaFoldDB" id="A0A562V3X5"/>
<dbReference type="InterPro" id="IPR036689">
    <property type="entry name" value="ESAT-6-like_sf"/>
</dbReference>
<dbReference type="SUPFAM" id="SSF140453">
    <property type="entry name" value="EsxAB dimer-like"/>
    <property type="match status" value="1"/>
</dbReference>
<dbReference type="EMBL" id="VLLL01000006">
    <property type="protein sequence ID" value="TWJ12517.1"/>
    <property type="molecule type" value="Genomic_DNA"/>
</dbReference>
<evidence type="ECO:0000313" key="2">
    <source>
        <dbReference type="EMBL" id="TWJ12517.1"/>
    </source>
</evidence>
<gene>
    <name evidence="2" type="ORF">LX16_3276</name>
</gene>
<evidence type="ECO:0000313" key="3">
    <source>
        <dbReference type="Proteomes" id="UP000321617"/>
    </source>
</evidence>